<dbReference type="NCBIfam" id="TIGR00573">
    <property type="entry name" value="dnaq"/>
    <property type="match status" value="1"/>
</dbReference>
<feature type="domain" description="Exonuclease" evidence="2">
    <location>
        <begin position="133"/>
        <end position="298"/>
    </location>
</feature>
<dbReference type="InterPro" id="IPR006054">
    <property type="entry name" value="DnaQ"/>
</dbReference>
<dbReference type="Pfam" id="PF09707">
    <property type="entry name" value="Cas_Cas2CT1978"/>
    <property type="match status" value="1"/>
</dbReference>
<sequence>MPFTVITLSKVPSSLRGDLTKWLQEVASGVYVGNLNTKVREKLWDRVKDNLKDGEATISYYYRNEIGYKFETINGDREVLDSEGLPLVLIKKEIKEKDKSLKEGFSKAAQFKKIKNIEHSKVKKSINKKDIKKYAVLDLETDGLNPVHDNIIEIGVVKVGEKQENFQRFIKIEGKLPEEIKKLTRIDDEMLEEKGIPLKRALEEFIDFIGDTRILGYNFAFDIKFLNSSLEKEGLAKINNKVYDIMQFVKKDNLFLNNYKLETVLKSYSIDEEVPHRALEDAILEEKLIHKVNKLWDIL</sequence>
<dbReference type="PANTHER" id="PTHR30231">
    <property type="entry name" value="DNA POLYMERASE III SUBUNIT EPSILON"/>
    <property type="match status" value="1"/>
</dbReference>
<dbReference type="FunFam" id="3.30.420.10:FF:000045">
    <property type="entry name" value="3'-5' exonuclease DinG"/>
    <property type="match status" value="1"/>
</dbReference>
<dbReference type="AlphaFoldDB" id="A0A943SR26"/>
<evidence type="ECO:0000313" key="4">
    <source>
        <dbReference type="Proteomes" id="UP000748991"/>
    </source>
</evidence>
<proteinExistence type="predicted"/>
<accession>A0A943SR26</accession>
<evidence type="ECO:0000256" key="1">
    <source>
        <dbReference type="ARBA" id="ARBA00022839"/>
    </source>
</evidence>
<dbReference type="GO" id="GO:0003677">
    <property type="term" value="F:DNA binding"/>
    <property type="evidence" value="ECO:0007669"/>
    <property type="project" value="InterPro"/>
</dbReference>
<keyword evidence="1" id="KW-0378">Hydrolase</keyword>
<dbReference type="NCBIfam" id="TIGR01873">
    <property type="entry name" value="cas_CT1978"/>
    <property type="match status" value="1"/>
</dbReference>
<organism evidence="3 4">
    <name type="scientific">Peptoniphilus harei</name>
    <dbReference type="NCBI Taxonomy" id="54005"/>
    <lineage>
        <taxon>Bacteria</taxon>
        <taxon>Bacillati</taxon>
        <taxon>Bacillota</taxon>
        <taxon>Tissierellia</taxon>
        <taxon>Tissierellales</taxon>
        <taxon>Peptoniphilaceae</taxon>
        <taxon>Peptoniphilus</taxon>
    </lineage>
</organism>
<dbReference type="GO" id="GO:0008408">
    <property type="term" value="F:3'-5' exonuclease activity"/>
    <property type="evidence" value="ECO:0007669"/>
    <property type="project" value="TreeGrafter"/>
</dbReference>
<dbReference type="CDD" id="cd06127">
    <property type="entry name" value="DEDDh"/>
    <property type="match status" value="1"/>
</dbReference>
<dbReference type="CDD" id="cd09755">
    <property type="entry name" value="Cas2_I-E"/>
    <property type="match status" value="1"/>
</dbReference>
<dbReference type="InterPro" id="IPR036397">
    <property type="entry name" value="RNaseH_sf"/>
</dbReference>
<protein>
    <submittedName>
        <fullName evidence="3">Type I-E CRISPR-associated endoribonuclease Cas2</fullName>
    </submittedName>
</protein>
<dbReference type="Gene3D" id="3.30.420.10">
    <property type="entry name" value="Ribonuclease H-like superfamily/Ribonuclease H"/>
    <property type="match status" value="1"/>
</dbReference>
<comment type="caution">
    <text evidence="3">The sequence shown here is derived from an EMBL/GenBank/DDBJ whole genome shotgun (WGS) entry which is preliminary data.</text>
</comment>
<dbReference type="Pfam" id="PF00929">
    <property type="entry name" value="RNase_T"/>
    <property type="match status" value="1"/>
</dbReference>
<dbReference type="GO" id="GO:0005829">
    <property type="term" value="C:cytosol"/>
    <property type="evidence" value="ECO:0007669"/>
    <property type="project" value="TreeGrafter"/>
</dbReference>
<dbReference type="Proteomes" id="UP000748991">
    <property type="component" value="Unassembled WGS sequence"/>
</dbReference>
<evidence type="ECO:0000313" key="3">
    <source>
        <dbReference type="EMBL" id="MBS6535566.1"/>
    </source>
</evidence>
<dbReference type="RefSeq" id="WP_278638205.1">
    <property type="nucleotide sequence ID" value="NZ_JAGZZP010000014.1"/>
</dbReference>
<dbReference type="GO" id="GO:0003887">
    <property type="term" value="F:DNA-directed DNA polymerase activity"/>
    <property type="evidence" value="ECO:0007669"/>
    <property type="project" value="InterPro"/>
</dbReference>
<dbReference type="SMART" id="SM00479">
    <property type="entry name" value="EXOIII"/>
    <property type="match status" value="1"/>
</dbReference>
<dbReference type="GO" id="GO:0045004">
    <property type="term" value="P:DNA replication proofreading"/>
    <property type="evidence" value="ECO:0007669"/>
    <property type="project" value="TreeGrafter"/>
</dbReference>
<name>A0A943SR26_9FIRM</name>
<dbReference type="InterPro" id="IPR013520">
    <property type="entry name" value="Ribonucl_H"/>
</dbReference>
<keyword evidence="1" id="KW-0540">Nuclease</keyword>
<evidence type="ECO:0000259" key="2">
    <source>
        <dbReference type="SMART" id="SM00479"/>
    </source>
</evidence>
<dbReference type="InterPro" id="IPR012337">
    <property type="entry name" value="RNaseH-like_sf"/>
</dbReference>
<keyword evidence="1" id="KW-0269">Exonuclease</keyword>
<reference evidence="3" key="1">
    <citation type="submission" date="2021-02" db="EMBL/GenBank/DDBJ databases">
        <title>Infant gut strain persistence is associated with maternal origin, phylogeny, and functional potential including surface adhesion and iron acquisition.</title>
        <authorList>
            <person name="Lou Y.C."/>
        </authorList>
    </citation>
    <scope>NUCLEOTIDE SEQUENCE</scope>
    <source>
        <strain evidence="3">L3_060_052G1_dasL3_060_052G1_concoct_1</strain>
    </source>
</reference>
<dbReference type="PANTHER" id="PTHR30231:SF41">
    <property type="entry name" value="DNA POLYMERASE III SUBUNIT EPSILON"/>
    <property type="match status" value="1"/>
</dbReference>
<dbReference type="InterPro" id="IPR010152">
    <property type="entry name" value="CRISPR-assoc_prot_Cas2_sub"/>
</dbReference>
<dbReference type="SUPFAM" id="SSF53098">
    <property type="entry name" value="Ribonuclease H-like"/>
    <property type="match status" value="1"/>
</dbReference>
<dbReference type="EMBL" id="JAGZZP010000014">
    <property type="protein sequence ID" value="MBS6535566.1"/>
    <property type="molecule type" value="Genomic_DNA"/>
</dbReference>
<dbReference type="Gene3D" id="3.30.70.240">
    <property type="match status" value="1"/>
</dbReference>
<gene>
    <name evidence="3" type="primary">cas2e</name>
    <name evidence="3" type="ORF">KH327_07025</name>
</gene>